<dbReference type="Proteomes" id="UP001147747">
    <property type="component" value="Unassembled WGS sequence"/>
</dbReference>
<dbReference type="RefSeq" id="XP_056483711.1">
    <property type="nucleotide sequence ID" value="XM_056633091.1"/>
</dbReference>
<reference evidence="4" key="2">
    <citation type="journal article" date="2023" name="IMA Fungus">
        <title>Comparative genomic study of the Penicillium genus elucidates a diverse pangenome and 15 lateral gene transfer events.</title>
        <authorList>
            <person name="Petersen C."/>
            <person name="Sorensen T."/>
            <person name="Nielsen M.R."/>
            <person name="Sondergaard T.E."/>
            <person name="Sorensen J.L."/>
            <person name="Fitzpatrick D.A."/>
            <person name="Frisvad J.C."/>
            <person name="Nielsen K.L."/>
        </authorList>
    </citation>
    <scope>NUCLEOTIDE SEQUENCE</scope>
    <source>
        <strain evidence="4">IBT 29677</strain>
    </source>
</reference>
<reference evidence="4" key="1">
    <citation type="submission" date="2022-12" db="EMBL/GenBank/DDBJ databases">
        <authorList>
            <person name="Petersen C."/>
        </authorList>
    </citation>
    <scope>NUCLEOTIDE SEQUENCE</scope>
    <source>
        <strain evidence="4">IBT 29677</strain>
    </source>
</reference>
<evidence type="ECO:0000256" key="1">
    <source>
        <dbReference type="SAM" id="MobiDB-lite"/>
    </source>
</evidence>
<keyword evidence="2" id="KW-0812">Transmembrane</keyword>
<evidence type="ECO:0000256" key="2">
    <source>
        <dbReference type="SAM" id="Phobius"/>
    </source>
</evidence>
<accession>A0A9W9VMK6</accession>
<keyword evidence="2" id="KW-0472">Membrane</keyword>
<keyword evidence="5" id="KW-1185">Reference proteome</keyword>
<dbReference type="PANTHER" id="PTHR35043:SF7">
    <property type="entry name" value="TRANSCRIPTION FACTOR DOMAIN-CONTAINING PROTEIN"/>
    <property type="match status" value="1"/>
</dbReference>
<feature type="transmembrane region" description="Helical" evidence="2">
    <location>
        <begin position="304"/>
        <end position="324"/>
    </location>
</feature>
<feature type="signal peptide" evidence="3">
    <location>
        <begin position="1"/>
        <end position="21"/>
    </location>
</feature>
<evidence type="ECO:0000313" key="5">
    <source>
        <dbReference type="Proteomes" id="UP001147747"/>
    </source>
</evidence>
<feature type="chain" id="PRO_5040979050" evidence="3">
    <location>
        <begin position="22"/>
        <end position="404"/>
    </location>
</feature>
<dbReference type="PANTHER" id="PTHR35043">
    <property type="entry name" value="TRANSCRIPTION FACTOR DOMAIN-CONTAINING PROTEIN"/>
    <property type="match status" value="1"/>
</dbReference>
<keyword evidence="3" id="KW-0732">Signal</keyword>
<feature type="transmembrane region" description="Helical" evidence="2">
    <location>
        <begin position="384"/>
        <end position="403"/>
    </location>
</feature>
<feature type="region of interest" description="Disordered" evidence="1">
    <location>
        <begin position="332"/>
        <end position="375"/>
    </location>
</feature>
<feature type="compositionally biased region" description="Polar residues" evidence="1">
    <location>
        <begin position="342"/>
        <end position="352"/>
    </location>
</feature>
<dbReference type="OrthoDB" id="3061561at2759"/>
<evidence type="ECO:0000256" key="3">
    <source>
        <dbReference type="SAM" id="SignalP"/>
    </source>
</evidence>
<keyword evidence="2" id="KW-1133">Transmembrane helix</keyword>
<name>A0A9W9VMK6_9EURO</name>
<dbReference type="AlphaFoldDB" id="A0A9W9VMK6"/>
<comment type="caution">
    <text evidence="4">The sequence shown here is derived from an EMBL/GenBank/DDBJ whole genome shotgun (WGS) entry which is preliminary data.</text>
</comment>
<dbReference type="GeneID" id="81372071"/>
<evidence type="ECO:0000313" key="4">
    <source>
        <dbReference type="EMBL" id="KAJ5385913.1"/>
    </source>
</evidence>
<proteinExistence type="predicted"/>
<organism evidence="4 5">
    <name type="scientific">Penicillium cosmopolitanum</name>
    <dbReference type="NCBI Taxonomy" id="1131564"/>
    <lineage>
        <taxon>Eukaryota</taxon>
        <taxon>Fungi</taxon>
        <taxon>Dikarya</taxon>
        <taxon>Ascomycota</taxon>
        <taxon>Pezizomycotina</taxon>
        <taxon>Eurotiomycetes</taxon>
        <taxon>Eurotiomycetidae</taxon>
        <taxon>Eurotiales</taxon>
        <taxon>Aspergillaceae</taxon>
        <taxon>Penicillium</taxon>
    </lineage>
</organism>
<dbReference type="EMBL" id="JAPZBU010000009">
    <property type="protein sequence ID" value="KAJ5385913.1"/>
    <property type="molecule type" value="Genomic_DNA"/>
</dbReference>
<sequence length="404" mass="45373">MASLAPAILLLTFSQISLAQAVQTEGWQFADNSRSSWDIFWTCVSTILACTWTALHLRVPKRSEHNGDTMSKKLPTWTCALLAPELMAMVAVMEHRQAMTIVTRCNTAFQTVASNEDSSRDLPLHTASSSSDEPSSLKRWTAIQGFCIDMRGAILITEDEWTYPVLPSNVVPLIETGVIKHSHLRERDIQDRAKADSLAKALTMLQTFWVTCNIIARAAYNLPITPLEISTVAYAVCAAITYGVWWHKPKDMVTPITIYLPYGRESDTMPRRVRDILDQRQSDWVHLSKAFPEDSSRSVFKKTVTFPLDLLIFIIILCLPVKWFTGKHMARRDSSGDKVHSPSKSHTNSAVSESKELATPEQNYTESKNKVKDEEEKMSVKDNMILDLCSLLIALLFCGIHLAA</sequence>
<gene>
    <name evidence="4" type="ORF">N7509_008454</name>
</gene>
<protein>
    <submittedName>
        <fullName evidence="4">Uncharacterized protein</fullName>
    </submittedName>
</protein>